<reference evidence="3" key="1">
    <citation type="submission" date="2015-04" db="UniProtKB">
        <authorList>
            <consortium name="EnsemblPlants"/>
        </authorList>
    </citation>
    <scope>IDENTIFICATION</scope>
</reference>
<dbReference type="HOGENOM" id="CLU_014546_2_0_1"/>
<dbReference type="InterPro" id="IPR023213">
    <property type="entry name" value="CAT-like_dom_sf"/>
</dbReference>
<dbReference type="EnsemblPlants" id="OPUNC01G22870.1">
    <property type="protein sequence ID" value="OPUNC01G22870.1"/>
    <property type="gene ID" value="OPUNC01G22870"/>
</dbReference>
<dbReference type="Proteomes" id="UP000026962">
    <property type="component" value="Chromosome 1"/>
</dbReference>
<dbReference type="AlphaFoldDB" id="A0A0E0JL62"/>
<dbReference type="InterPro" id="IPR050898">
    <property type="entry name" value="Plant_acyltransferase"/>
</dbReference>
<evidence type="ECO:0000256" key="1">
    <source>
        <dbReference type="ARBA" id="ARBA00009861"/>
    </source>
</evidence>
<evidence type="ECO:0000313" key="4">
    <source>
        <dbReference type="Proteomes" id="UP000026962"/>
    </source>
</evidence>
<organism evidence="3">
    <name type="scientific">Oryza punctata</name>
    <name type="common">Red rice</name>
    <dbReference type="NCBI Taxonomy" id="4537"/>
    <lineage>
        <taxon>Eukaryota</taxon>
        <taxon>Viridiplantae</taxon>
        <taxon>Streptophyta</taxon>
        <taxon>Embryophyta</taxon>
        <taxon>Tracheophyta</taxon>
        <taxon>Spermatophyta</taxon>
        <taxon>Magnoliopsida</taxon>
        <taxon>Liliopsida</taxon>
        <taxon>Poales</taxon>
        <taxon>Poaceae</taxon>
        <taxon>BOP clade</taxon>
        <taxon>Oryzoideae</taxon>
        <taxon>Oryzeae</taxon>
        <taxon>Oryzinae</taxon>
        <taxon>Oryza</taxon>
    </lineage>
</organism>
<dbReference type="Gramene" id="OPUNC01G22870.1">
    <property type="protein sequence ID" value="OPUNC01G22870.1"/>
    <property type="gene ID" value="OPUNC01G22870"/>
</dbReference>
<dbReference type="Gene3D" id="3.30.559.10">
    <property type="entry name" value="Chloramphenicol acetyltransferase-like domain"/>
    <property type="match status" value="3"/>
</dbReference>
<evidence type="ECO:0000313" key="3">
    <source>
        <dbReference type="EnsemblPlants" id="OPUNC01G22870.1"/>
    </source>
</evidence>
<protein>
    <submittedName>
        <fullName evidence="3">Uncharacterized protein</fullName>
    </submittedName>
</protein>
<keyword evidence="2" id="KW-0732">Signal</keyword>
<dbReference type="PANTHER" id="PTHR31147:SF36">
    <property type="entry name" value="OS01G0615200 PROTEIN"/>
    <property type="match status" value="1"/>
</dbReference>
<feature type="chain" id="PRO_5002364272" evidence="2">
    <location>
        <begin position="18"/>
        <end position="515"/>
    </location>
</feature>
<dbReference type="eggNOG" id="ENOG502R6SU">
    <property type="taxonomic scope" value="Eukaryota"/>
</dbReference>
<dbReference type="PANTHER" id="PTHR31147">
    <property type="entry name" value="ACYL TRANSFERASE 4"/>
    <property type="match status" value="1"/>
</dbReference>
<accession>A0A0E0JL62</accession>
<keyword evidence="4" id="KW-1185">Reference proteome</keyword>
<proteinExistence type="inferred from homology"/>
<name>A0A0E0JL62_ORYPU</name>
<dbReference type="OMA" id="GAKEDHY"/>
<sequence length="515" mass="53714">MAAAAAVAAVAAAAAAAAPTVSKSAPELVPPAGPTPRGALPLSSIDKTAAVRVSVDFIQDAAVARMRDGFARALVPYYPVAGRIAEPAPGDVVSAPELVPPAGPTPRGALPLSSIDKTAAVRVSVDFIQVFPPTTGSAADGQDAAVARMRDGFARALVPYYPVAGRIAEPAPGDVVVDCTGEGVWFVEATASCALADVNNLERPLLIAKEHLLPRPPPEEKLEDLILMAQVTKFTCGGFAVGICFSHLVFDGQGAAQFLKAAGEMARGLPAPSVSPVWDRDAIPDPPKPPPRGPPPSFTAFNFVTQVVDVSPESIARIKQDFSASPTGGGGQACSTFDAVTAVVFKCRALAVSLPDDAEVRLGFAASTRHLLTGVLPAVDGYYGNCVYPVGITRSSGSMRGAALAEVVGVMREAKEALAVRFGDWLRGGAKDDHYNVPLDYGTVTVSDWSRVGFNEVDYGFGEPGYVFTLNDDVNIVASVIYLRPPAPKRGIRLMLRCVEEPHAAAFADELAKFA</sequence>
<dbReference type="Pfam" id="PF02458">
    <property type="entry name" value="Transferase"/>
    <property type="match status" value="1"/>
</dbReference>
<dbReference type="GO" id="GO:0050734">
    <property type="term" value="F:hydroxycinnamoyltransferase activity"/>
    <property type="evidence" value="ECO:0007669"/>
    <property type="project" value="UniProtKB-ARBA"/>
</dbReference>
<reference evidence="3" key="2">
    <citation type="submission" date="2018-05" db="EMBL/GenBank/DDBJ databases">
        <title>OpunRS2 (Oryza punctata Reference Sequence Version 2).</title>
        <authorList>
            <person name="Zhang J."/>
            <person name="Kudrna D."/>
            <person name="Lee S."/>
            <person name="Talag J."/>
            <person name="Welchert J."/>
            <person name="Wing R.A."/>
        </authorList>
    </citation>
    <scope>NUCLEOTIDE SEQUENCE [LARGE SCALE GENOMIC DNA]</scope>
</reference>
<feature type="signal peptide" evidence="2">
    <location>
        <begin position="1"/>
        <end position="17"/>
    </location>
</feature>
<comment type="similarity">
    <text evidence="1">Belongs to the plant acyltransferase family.</text>
</comment>
<dbReference type="STRING" id="4537.A0A0E0JL62"/>
<evidence type="ECO:0000256" key="2">
    <source>
        <dbReference type="SAM" id="SignalP"/>
    </source>
</evidence>